<organism evidence="2 3">
    <name type="scientific">Gimesia aquarii</name>
    <dbReference type="NCBI Taxonomy" id="2527964"/>
    <lineage>
        <taxon>Bacteria</taxon>
        <taxon>Pseudomonadati</taxon>
        <taxon>Planctomycetota</taxon>
        <taxon>Planctomycetia</taxon>
        <taxon>Planctomycetales</taxon>
        <taxon>Planctomycetaceae</taxon>
        <taxon>Gimesia</taxon>
    </lineage>
</organism>
<dbReference type="AlphaFoldDB" id="A0A517VUL4"/>
<name>A0A517VUL4_9PLAN</name>
<accession>A0A517VUL4</accession>
<dbReference type="Pfam" id="PF16871">
    <property type="entry name" value="DUF5077"/>
    <property type="match status" value="1"/>
</dbReference>
<protein>
    <recommendedName>
        <fullName evidence="1">DUF5077 domain-containing protein</fullName>
    </recommendedName>
</protein>
<evidence type="ECO:0000313" key="3">
    <source>
        <dbReference type="Proteomes" id="UP000318704"/>
    </source>
</evidence>
<proteinExistence type="predicted"/>
<dbReference type="InterPro" id="IPR031712">
    <property type="entry name" value="DUF5077"/>
</dbReference>
<evidence type="ECO:0000313" key="2">
    <source>
        <dbReference type="EMBL" id="QDT96691.1"/>
    </source>
</evidence>
<sequence length="282" mass="32314">MMLNLPFRFTPNFRNLLRTLSLILIINTAVCLFYGIELVGETKSASQTSDTSFPIQKKWGTINTLPQGLKLEISQLQQKEKLLIPRMNNRIKSVYIAQDADKKPLDLKPGVNEWEIRLSAKNELTFPTSVVVEFKEPPYLPVKPRVIQENQKKQIILDAKDAIVHGEMLRFEPQPHKNTVGYWVKEKDWCEWKFKPNAPGIFDVYILQGCGKGQGGSKVELSVNKSRLNFTVEDTGHFQNFKERPIGKLTISKDGAQSLQLKPKQKAKNAIMDVRQIRLIRQ</sequence>
<dbReference type="Proteomes" id="UP000318704">
    <property type="component" value="Chromosome"/>
</dbReference>
<reference evidence="2 3" key="1">
    <citation type="submission" date="2019-03" db="EMBL/GenBank/DDBJ databases">
        <title>Deep-cultivation of Planctomycetes and their phenomic and genomic characterization uncovers novel biology.</title>
        <authorList>
            <person name="Wiegand S."/>
            <person name="Jogler M."/>
            <person name="Boedeker C."/>
            <person name="Pinto D."/>
            <person name="Vollmers J."/>
            <person name="Rivas-Marin E."/>
            <person name="Kohn T."/>
            <person name="Peeters S.H."/>
            <person name="Heuer A."/>
            <person name="Rast P."/>
            <person name="Oberbeckmann S."/>
            <person name="Bunk B."/>
            <person name="Jeske O."/>
            <person name="Meyerdierks A."/>
            <person name="Storesund J.E."/>
            <person name="Kallscheuer N."/>
            <person name="Luecker S."/>
            <person name="Lage O.M."/>
            <person name="Pohl T."/>
            <person name="Merkel B.J."/>
            <person name="Hornburger P."/>
            <person name="Mueller R.-W."/>
            <person name="Bruemmer F."/>
            <person name="Labrenz M."/>
            <person name="Spormann A.M."/>
            <person name="Op den Camp H."/>
            <person name="Overmann J."/>
            <person name="Amann R."/>
            <person name="Jetten M.S.M."/>
            <person name="Mascher T."/>
            <person name="Medema M.H."/>
            <person name="Devos D.P."/>
            <person name="Kaster A.-K."/>
            <person name="Ovreas L."/>
            <person name="Rohde M."/>
            <person name="Galperin M.Y."/>
            <person name="Jogler C."/>
        </authorList>
    </citation>
    <scope>NUCLEOTIDE SEQUENCE [LARGE SCALE GENOMIC DNA]</scope>
    <source>
        <strain evidence="2 3">V144</strain>
    </source>
</reference>
<dbReference type="KEGG" id="gaw:V144x_21490"/>
<evidence type="ECO:0000259" key="1">
    <source>
        <dbReference type="Pfam" id="PF16871"/>
    </source>
</evidence>
<dbReference type="Gene3D" id="2.60.120.260">
    <property type="entry name" value="Galactose-binding domain-like"/>
    <property type="match status" value="1"/>
</dbReference>
<feature type="domain" description="DUF5077" evidence="1">
    <location>
        <begin position="178"/>
        <end position="279"/>
    </location>
</feature>
<gene>
    <name evidence="2" type="ORF">V144x_21490</name>
</gene>
<dbReference type="EMBL" id="CP037920">
    <property type="protein sequence ID" value="QDT96691.1"/>
    <property type="molecule type" value="Genomic_DNA"/>
</dbReference>